<dbReference type="InterPro" id="IPR052340">
    <property type="entry name" value="RNase_Y/CdgJ"/>
</dbReference>
<evidence type="ECO:0000259" key="1">
    <source>
        <dbReference type="PROSITE" id="PS51833"/>
    </source>
</evidence>
<dbReference type="SUPFAM" id="SSF109604">
    <property type="entry name" value="HD-domain/PDEase-like"/>
    <property type="match status" value="1"/>
</dbReference>
<sequence length="285" mass="30355">MSATDVAGRIRQIRDLPTPNAVAMQLLVSLADEDLSIEQLTQQISLDQGIVAKVLRLANSPFYGLPRRVTLIADAVAIIGWRSVRNLALAAGLARSFDLGRCPSFDLGAYWRHSLACALCAEALARAGGQDSGLAFAGGLLHDLGRVALASLAPEDYAQALRWQADKGTRLVEAEHACLGQDHAVVGGALAEQWLLAPALVDSVALHHQPPEDGSAPLADLVHVADCVAHGLGLEGAADESVPSLALHSWRRLDMEEPQWFRLFADVESEHAVLCQAFFPGEGSP</sequence>
<evidence type="ECO:0000313" key="2">
    <source>
        <dbReference type="EMBL" id="MEO3715681.1"/>
    </source>
</evidence>
<dbReference type="PROSITE" id="PS51833">
    <property type="entry name" value="HDOD"/>
    <property type="match status" value="1"/>
</dbReference>
<feature type="domain" description="HDOD" evidence="1">
    <location>
        <begin position="16"/>
        <end position="210"/>
    </location>
</feature>
<dbReference type="EMBL" id="JBDPZC010000017">
    <property type="protein sequence ID" value="MEO3715681.1"/>
    <property type="molecule type" value="Genomic_DNA"/>
</dbReference>
<proteinExistence type="predicted"/>
<evidence type="ECO:0000313" key="3">
    <source>
        <dbReference type="Proteomes" id="UP001462640"/>
    </source>
</evidence>
<dbReference type="Gene3D" id="1.10.3210.10">
    <property type="entry name" value="Hypothetical protein af1432"/>
    <property type="match status" value="1"/>
</dbReference>
<dbReference type="RefSeq" id="WP_347613272.1">
    <property type="nucleotide sequence ID" value="NZ_JBDPZC010000017.1"/>
</dbReference>
<dbReference type="InterPro" id="IPR013976">
    <property type="entry name" value="HDOD"/>
</dbReference>
<protein>
    <submittedName>
        <fullName evidence="2">HDOD domain-containing protein</fullName>
    </submittedName>
</protein>
<organism evidence="2 3">
    <name type="scientific">Roseateles flavus</name>
    <dbReference type="NCBI Taxonomy" id="3149041"/>
    <lineage>
        <taxon>Bacteria</taxon>
        <taxon>Pseudomonadati</taxon>
        <taxon>Pseudomonadota</taxon>
        <taxon>Betaproteobacteria</taxon>
        <taxon>Burkholderiales</taxon>
        <taxon>Sphaerotilaceae</taxon>
        <taxon>Roseateles</taxon>
    </lineage>
</organism>
<dbReference type="PANTHER" id="PTHR33525:SF3">
    <property type="entry name" value="RIBONUCLEASE Y"/>
    <property type="match status" value="1"/>
</dbReference>
<reference evidence="2 3" key="1">
    <citation type="submission" date="2024-05" db="EMBL/GenBank/DDBJ databases">
        <title>Roseateles sp. 2.12 16S ribosomal RNA gene Genome sequencing and assembly.</title>
        <authorList>
            <person name="Woo H."/>
        </authorList>
    </citation>
    <scope>NUCLEOTIDE SEQUENCE [LARGE SCALE GENOMIC DNA]</scope>
    <source>
        <strain evidence="2 3">2.12</strain>
    </source>
</reference>
<accession>A0ABV0GL17</accession>
<gene>
    <name evidence="2" type="ORF">ABDJ40_23145</name>
</gene>
<keyword evidence="3" id="KW-1185">Reference proteome</keyword>
<comment type="caution">
    <text evidence="2">The sequence shown here is derived from an EMBL/GenBank/DDBJ whole genome shotgun (WGS) entry which is preliminary data.</text>
</comment>
<dbReference type="PANTHER" id="PTHR33525">
    <property type="match status" value="1"/>
</dbReference>
<dbReference type="Pfam" id="PF08668">
    <property type="entry name" value="HDOD"/>
    <property type="match status" value="1"/>
</dbReference>
<dbReference type="InterPro" id="IPR006675">
    <property type="entry name" value="HDIG_dom"/>
</dbReference>
<dbReference type="Proteomes" id="UP001462640">
    <property type="component" value="Unassembled WGS sequence"/>
</dbReference>
<name>A0ABV0GL17_9BURK</name>
<dbReference type="NCBIfam" id="TIGR00277">
    <property type="entry name" value="HDIG"/>
    <property type="match status" value="1"/>
</dbReference>